<dbReference type="Proteomes" id="UP000326396">
    <property type="component" value="Linkage Group LG17"/>
</dbReference>
<gene>
    <name evidence="1" type="ORF">E3N88_17237</name>
</gene>
<keyword evidence="2" id="KW-1185">Reference proteome</keyword>
<accession>A0A5N6NRE5</accession>
<dbReference type="PANTHER" id="PTHR36751">
    <property type="entry name" value="F3E22.8 PROTEIN"/>
    <property type="match status" value="1"/>
</dbReference>
<evidence type="ECO:0000313" key="1">
    <source>
        <dbReference type="EMBL" id="KAD5317291.1"/>
    </source>
</evidence>
<reference evidence="1 2" key="1">
    <citation type="submission" date="2019-05" db="EMBL/GenBank/DDBJ databases">
        <title>Mikania micrantha, genome provides insights into the molecular mechanism of rapid growth.</title>
        <authorList>
            <person name="Liu B."/>
        </authorList>
    </citation>
    <scope>NUCLEOTIDE SEQUENCE [LARGE SCALE GENOMIC DNA]</scope>
    <source>
        <strain evidence="1">NLD-2019</strain>
        <tissue evidence="1">Leaf</tissue>
    </source>
</reference>
<dbReference type="OrthoDB" id="1914074at2759"/>
<organism evidence="1 2">
    <name type="scientific">Mikania micrantha</name>
    <name type="common">bitter vine</name>
    <dbReference type="NCBI Taxonomy" id="192012"/>
    <lineage>
        <taxon>Eukaryota</taxon>
        <taxon>Viridiplantae</taxon>
        <taxon>Streptophyta</taxon>
        <taxon>Embryophyta</taxon>
        <taxon>Tracheophyta</taxon>
        <taxon>Spermatophyta</taxon>
        <taxon>Magnoliopsida</taxon>
        <taxon>eudicotyledons</taxon>
        <taxon>Gunneridae</taxon>
        <taxon>Pentapetalae</taxon>
        <taxon>asterids</taxon>
        <taxon>campanulids</taxon>
        <taxon>Asterales</taxon>
        <taxon>Asteraceae</taxon>
        <taxon>Asteroideae</taxon>
        <taxon>Heliantheae alliance</taxon>
        <taxon>Eupatorieae</taxon>
        <taxon>Mikania</taxon>
    </lineage>
</organism>
<dbReference type="PANTHER" id="PTHR36751:SF1">
    <property type="entry name" value="F3E22.8 PROTEIN"/>
    <property type="match status" value="1"/>
</dbReference>
<protein>
    <submittedName>
        <fullName evidence="1">Uncharacterized protein</fullName>
    </submittedName>
</protein>
<comment type="caution">
    <text evidence="1">The sequence shown here is derived from an EMBL/GenBank/DDBJ whole genome shotgun (WGS) entry which is preliminary data.</text>
</comment>
<proteinExistence type="predicted"/>
<evidence type="ECO:0000313" key="2">
    <source>
        <dbReference type="Proteomes" id="UP000326396"/>
    </source>
</evidence>
<sequence length="213" mass="23076">MEISIISDTLSTIATKYGHGLGLGLSNFATDRYCSSHDQHLQVYALMVPIDAIAPPTIKPRTAPKKLARKRYRVKRSSKSDGGDAFVNEDGGGFFDGGDGPFGGGGGGGGGDGSFDGFNWDESLPDSPSDPAFDFVYGVLCWIVFSNCLHFAFKKVIRILADGVSDPERQKVHLGFTSNLLAMLYVLEFFHDEFVKGCNGSSLRYQSPFEAKV</sequence>
<dbReference type="EMBL" id="SZYD01000009">
    <property type="protein sequence ID" value="KAD5317291.1"/>
    <property type="molecule type" value="Genomic_DNA"/>
</dbReference>
<dbReference type="AlphaFoldDB" id="A0A5N6NRE5"/>
<name>A0A5N6NRE5_9ASTR</name>